<name>A0A5B7EEN1_PORTR</name>
<organism evidence="2 3">
    <name type="scientific">Portunus trituberculatus</name>
    <name type="common">Swimming crab</name>
    <name type="synonym">Neptunus trituberculatus</name>
    <dbReference type="NCBI Taxonomy" id="210409"/>
    <lineage>
        <taxon>Eukaryota</taxon>
        <taxon>Metazoa</taxon>
        <taxon>Ecdysozoa</taxon>
        <taxon>Arthropoda</taxon>
        <taxon>Crustacea</taxon>
        <taxon>Multicrustacea</taxon>
        <taxon>Malacostraca</taxon>
        <taxon>Eumalacostraca</taxon>
        <taxon>Eucarida</taxon>
        <taxon>Decapoda</taxon>
        <taxon>Pleocyemata</taxon>
        <taxon>Brachyura</taxon>
        <taxon>Eubrachyura</taxon>
        <taxon>Portunoidea</taxon>
        <taxon>Portunidae</taxon>
        <taxon>Portuninae</taxon>
        <taxon>Portunus</taxon>
    </lineage>
</organism>
<keyword evidence="3" id="KW-1185">Reference proteome</keyword>
<evidence type="ECO:0000313" key="2">
    <source>
        <dbReference type="EMBL" id="MPC32681.1"/>
    </source>
</evidence>
<dbReference type="AlphaFoldDB" id="A0A5B7EEN1"/>
<feature type="region of interest" description="Disordered" evidence="1">
    <location>
        <begin position="18"/>
        <end position="40"/>
    </location>
</feature>
<evidence type="ECO:0000256" key="1">
    <source>
        <dbReference type="SAM" id="MobiDB-lite"/>
    </source>
</evidence>
<sequence length="89" mass="9831">MSVGYVVSVRRASALSCRGAPPPTMAEGGTSRWPDTTRRNGWPRLPPHVLLLLKDQHMCSENIACQHFIYISAESVSCSVAVPLMRHEL</sequence>
<gene>
    <name evidence="2" type="ORF">E2C01_026007</name>
</gene>
<dbReference type="Proteomes" id="UP000324222">
    <property type="component" value="Unassembled WGS sequence"/>
</dbReference>
<accession>A0A5B7EEN1</accession>
<dbReference type="EMBL" id="VSRR010002673">
    <property type="protein sequence ID" value="MPC32681.1"/>
    <property type="molecule type" value="Genomic_DNA"/>
</dbReference>
<comment type="caution">
    <text evidence="2">The sequence shown here is derived from an EMBL/GenBank/DDBJ whole genome shotgun (WGS) entry which is preliminary data.</text>
</comment>
<evidence type="ECO:0000313" key="3">
    <source>
        <dbReference type="Proteomes" id="UP000324222"/>
    </source>
</evidence>
<proteinExistence type="predicted"/>
<protein>
    <submittedName>
        <fullName evidence="2">Uncharacterized protein</fullName>
    </submittedName>
</protein>
<reference evidence="2 3" key="1">
    <citation type="submission" date="2019-05" db="EMBL/GenBank/DDBJ databases">
        <title>Another draft genome of Portunus trituberculatus and its Hox gene families provides insights of decapod evolution.</title>
        <authorList>
            <person name="Jeong J.-H."/>
            <person name="Song I."/>
            <person name="Kim S."/>
            <person name="Choi T."/>
            <person name="Kim D."/>
            <person name="Ryu S."/>
            <person name="Kim W."/>
        </authorList>
    </citation>
    <scope>NUCLEOTIDE SEQUENCE [LARGE SCALE GENOMIC DNA]</scope>
    <source>
        <tissue evidence="2">Muscle</tissue>
    </source>
</reference>